<feature type="transmembrane region" description="Helical" evidence="9">
    <location>
        <begin position="165"/>
        <end position="186"/>
    </location>
</feature>
<keyword evidence="5 8" id="KW-0812">Transmembrane</keyword>
<dbReference type="AlphaFoldDB" id="A0A1L7D1J9"/>
<evidence type="ECO:0000313" key="11">
    <source>
        <dbReference type="Proteomes" id="UP000185491"/>
    </source>
</evidence>
<comment type="subcellular location">
    <subcellularLocation>
        <location evidence="1 8">Cell membrane</location>
        <topology evidence="1 8">Multi-pass membrane protein</topology>
    </subcellularLocation>
</comment>
<keyword evidence="4" id="KW-1003">Cell membrane</keyword>
<feature type="transmembrane region" description="Helical" evidence="9">
    <location>
        <begin position="134"/>
        <end position="153"/>
    </location>
</feature>
<evidence type="ECO:0000256" key="9">
    <source>
        <dbReference type="SAM" id="Phobius"/>
    </source>
</evidence>
<feature type="transmembrane region" description="Helical" evidence="9">
    <location>
        <begin position="59"/>
        <end position="76"/>
    </location>
</feature>
<keyword evidence="3 8" id="KW-0813">Transport</keyword>
<dbReference type="SUPFAM" id="SSF81345">
    <property type="entry name" value="ABC transporter involved in vitamin B12 uptake, BtuC"/>
    <property type="match status" value="1"/>
</dbReference>
<dbReference type="EMBL" id="CP009249">
    <property type="protein sequence ID" value="APT91841.1"/>
    <property type="molecule type" value="Genomic_DNA"/>
</dbReference>
<feature type="transmembrane region" description="Helical" evidence="9">
    <location>
        <begin position="242"/>
        <end position="261"/>
    </location>
</feature>
<feature type="transmembrane region" description="Helical" evidence="9">
    <location>
        <begin position="192"/>
        <end position="209"/>
    </location>
</feature>
<dbReference type="InterPro" id="IPR001626">
    <property type="entry name" value="ABC_TroCD"/>
</dbReference>
<dbReference type="STRING" id="161895.CPHO_01750"/>
<evidence type="ECO:0000313" key="10">
    <source>
        <dbReference type="EMBL" id="APT91841.1"/>
    </source>
</evidence>
<comment type="similarity">
    <text evidence="2 8">Belongs to the ABC-3 integral membrane protein family.</text>
</comment>
<dbReference type="OrthoDB" id="1016457at2"/>
<evidence type="ECO:0000256" key="2">
    <source>
        <dbReference type="ARBA" id="ARBA00008034"/>
    </source>
</evidence>
<proteinExistence type="inferred from homology"/>
<evidence type="ECO:0000256" key="1">
    <source>
        <dbReference type="ARBA" id="ARBA00004651"/>
    </source>
</evidence>
<sequence length="266" mass="27874">MTLATSICLLAIATALACAIPGVFVVLKGDSMLIDGLGHAVLPGIAVGYMFTHDLSSPWLIVTAALGALAVGLGTQRIAQSGLIPRDAALGIIYPALFAAGVLLISEKFAHVHLDVHAVLVGDLNLVALSSPEYILYLGGIALFNFIFVMVCLPRLTTSTFDNKLLAAPKLHLLFHAAVAVTATAAFQTAGAMLVIALMVLPAVIARLLTRRVLPMLLVAMLVAIVGSILGFWGAYHANAATSAAMTVVYALLFIPAVLWYKFARS</sequence>
<keyword evidence="11" id="KW-1185">Reference proteome</keyword>
<dbReference type="RefSeq" id="WP_075732687.1">
    <property type="nucleotide sequence ID" value="NZ_CP009249.1"/>
</dbReference>
<evidence type="ECO:0000256" key="5">
    <source>
        <dbReference type="ARBA" id="ARBA00022692"/>
    </source>
</evidence>
<dbReference type="Gene3D" id="1.10.3470.10">
    <property type="entry name" value="ABC transporter involved in vitamin B12 uptake, BtuC"/>
    <property type="match status" value="1"/>
</dbReference>
<dbReference type="PANTHER" id="PTHR30477:SF8">
    <property type="entry name" value="METAL TRANSPORT SYSTEM MEMBRANE PROTEIN CT_070-RELATED"/>
    <property type="match status" value="1"/>
</dbReference>
<evidence type="ECO:0000256" key="6">
    <source>
        <dbReference type="ARBA" id="ARBA00022989"/>
    </source>
</evidence>
<evidence type="ECO:0000256" key="7">
    <source>
        <dbReference type="ARBA" id="ARBA00023136"/>
    </source>
</evidence>
<name>A0A1L7D1J9_9CORY</name>
<keyword evidence="6 9" id="KW-1133">Transmembrane helix</keyword>
<keyword evidence="7 9" id="KW-0472">Membrane</keyword>
<dbReference type="GO" id="GO:0010043">
    <property type="term" value="P:response to zinc ion"/>
    <property type="evidence" value="ECO:0007669"/>
    <property type="project" value="TreeGrafter"/>
</dbReference>
<dbReference type="KEGG" id="cpho:CPHO_01750"/>
<dbReference type="GO" id="GO:0055085">
    <property type="term" value="P:transmembrane transport"/>
    <property type="evidence" value="ECO:0007669"/>
    <property type="project" value="InterPro"/>
</dbReference>
<evidence type="ECO:0000256" key="3">
    <source>
        <dbReference type="ARBA" id="ARBA00022448"/>
    </source>
</evidence>
<dbReference type="InterPro" id="IPR037294">
    <property type="entry name" value="ABC_BtuC-like"/>
</dbReference>
<protein>
    <submittedName>
        <fullName evidence="10">Zinc ABC transporter permease</fullName>
    </submittedName>
</protein>
<organism evidence="10 11">
    <name type="scientific">Corynebacterium phocae</name>
    <dbReference type="NCBI Taxonomy" id="161895"/>
    <lineage>
        <taxon>Bacteria</taxon>
        <taxon>Bacillati</taxon>
        <taxon>Actinomycetota</taxon>
        <taxon>Actinomycetes</taxon>
        <taxon>Mycobacteriales</taxon>
        <taxon>Corynebacteriaceae</taxon>
        <taxon>Corynebacterium</taxon>
    </lineage>
</organism>
<evidence type="ECO:0000256" key="8">
    <source>
        <dbReference type="RuleBase" id="RU003943"/>
    </source>
</evidence>
<dbReference type="GO" id="GO:0043190">
    <property type="term" value="C:ATP-binding cassette (ABC) transporter complex"/>
    <property type="evidence" value="ECO:0007669"/>
    <property type="project" value="InterPro"/>
</dbReference>
<accession>A0A1L7D1J9</accession>
<dbReference type="Pfam" id="PF00950">
    <property type="entry name" value="ABC-3"/>
    <property type="match status" value="1"/>
</dbReference>
<dbReference type="Proteomes" id="UP000185491">
    <property type="component" value="Chromosome"/>
</dbReference>
<reference evidence="10 11" key="1">
    <citation type="submission" date="2014-08" db="EMBL/GenBank/DDBJ databases">
        <title>Complete genome sequence of Corynebacterium phocae M408/89/1(T)(=DSM 44612(T)), isolated from the common seal (Phoca vitulina).</title>
        <authorList>
            <person name="Ruckert C."/>
            <person name="Albersmeier A."/>
            <person name="Winkler A."/>
            <person name="Kalinowski J."/>
        </authorList>
    </citation>
    <scope>NUCLEOTIDE SEQUENCE [LARGE SCALE GENOMIC DNA]</scope>
    <source>
        <strain evidence="10 11">M408/89/1</strain>
    </source>
</reference>
<dbReference type="PANTHER" id="PTHR30477">
    <property type="entry name" value="ABC-TRANSPORTER METAL-BINDING PROTEIN"/>
    <property type="match status" value="1"/>
</dbReference>
<feature type="transmembrane region" description="Helical" evidence="9">
    <location>
        <begin position="216"/>
        <end position="236"/>
    </location>
</feature>
<feature type="transmembrane region" description="Helical" evidence="9">
    <location>
        <begin position="88"/>
        <end position="106"/>
    </location>
</feature>
<gene>
    <name evidence="10" type="ORF">CPHO_01750</name>
</gene>
<evidence type="ECO:0000256" key="4">
    <source>
        <dbReference type="ARBA" id="ARBA00022475"/>
    </source>
</evidence>